<dbReference type="InterPro" id="IPR017900">
    <property type="entry name" value="4Fe4S_Fe_S_CS"/>
</dbReference>
<reference evidence="8 9" key="1">
    <citation type="journal article" date="2016" name="Nat. Commun.">
        <title>Thousands of microbial genomes shed light on interconnected biogeochemical processes in an aquifer system.</title>
        <authorList>
            <person name="Anantharaman K."/>
            <person name="Brown C.T."/>
            <person name="Hug L.A."/>
            <person name="Sharon I."/>
            <person name="Castelle C.J."/>
            <person name="Probst A.J."/>
            <person name="Thomas B.C."/>
            <person name="Singh A."/>
            <person name="Wilkins M.J."/>
            <person name="Karaoz U."/>
            <person name="Brodie E.L."/>
            <person name="Williams K.H."/>
            <person name="Hubbard S.S."/>
            <person name="Banfield J.F."/>
        </authorList>
    </citation>
    <scope>NUCLEOTIDE SEQUENCE [LARGE SCALE GENOMIC DNA]</scope>
    <source>
        <strain evidence="9">RBG_16_55_9</strain>
    </source>
</reference>
<evidence type="ECO:0000256" key="3">
    <source>
        <dbReference type="ARBA" id="ARBA00023002"/>
    </source>
</evidence>
<dbReference type="GO" id="GO:0016491">
    <property type="term" value="F:oxidoreductase activity"/>
    <property type="evidence" value="ECO:0007669"/>
    <property type="project" value="UniProtKB-KW"/>
</dbReference>
<dbReference type="InterPro" id="IPR036197">
    <property type="entry name" value="NarG-like_sf"/>
</dbReference>
<dbReference type="Proteomes" id="UP000179157">
    <property type="component" value="Unassembled WGS sequence"/>
</dbReference>
<keyword evidence="2" id="KW-0479">Metal-binding</keyword>
<dbReference type="InterPro" id="IPR051460">
    <property type="entry name" value="HdrC_iron-sulfur_subunit"/>
</dbReference>
<dbReference type="GO" id="GO:0005886">
    <property type="term" value="C:plasma membrane"/>
    <property type="evidence" value="ECO:0007669"/>
    <property type="project" value="TreeGrafter"/>
</dbReference>
<keyword evidence="3" id="KW-0560">Oxidoreductase</keyword>
<dbReference type="Pfam" id="PF13187">
    <property type="entry name" value="Fer4_9"/>
    <property type="match status" value="1"/>
</dbReference>
<evidence type="ECO:0000313" key="8">
    <source>
        <dbReference type="EMBL" id="OGF54939.1"/>
    </source>
</evidence>
<evidence type="ECO:0000256" key="5">
    <source>
        <dbReference type="ARBA" id="ARBA00023014"/>
    </source>
</evidence>
<keyword evidence="1" id="KW-0004">4Fe-4S</keyword>
<dbReference type="PROSITE" id="PS51379">
    <property type="entry name" value="4FE4S_FER_2"/>
    <property type="match status" value="2"/>
</dbReference>
<dbReference type="GO" id="GO:0046872">
    <property type="term" value="F:metal ion binding"/>
    <property type="evidence" value="ECO:0007669"/>
    <property type="project" value="UniProtKB-KW"/>
</dbReference>
<dbReference type="STRING" id="1817864.A2Z21_08885"/>
<dbReference type="Gene3D" id="1.10.1060.10">
    <property type="entry name" value="Alpha-helical ferredoxin"/>
    <property type="match status" value="1"/>
</dbReference>
<feature type="transmembrane region" description="Helical" evidence="6">
    <location>
        <begin position="114"/>
        <end position="135"/>
    </location>
</feature>
<feature type="transmembrane region" description="Helical" evidence="6">
    <location>
        <begin position="15"/>
        <end position="33"/>
    </location>
</feature>
<dbReference type="EMBL" id="MFGX01000068">
    <property type="protein sequence ID" value="OGF54939.1"/>
    <property type="molecule type" value="Genomic_DNA"/>
</dbReference>
<evidence type="ECO:0000256" key="4">
    <source>
        <dbReference type="ARBA" id="ARBA00023004"/>
    </source>
</evidence>
<comment type="caution">
    <text evidence="8">The sequence shown here is derived from an EMBL/GenBank/DDBJ whole genome shotgun (WGS) entry which is preliminary data.</text>
</comment>
<feature type="domain" description="4Fe-4S ferredoxin-type" evidence="7">
    <location>
        <begin position="278"/>
        <end position="308"/>
    </location>
</feature>
<feature type="domain" description="4Fe-4S ferredoxin-type" evidence="7">
    <location>
        <begin position="336"/>
        <end position="368"/>
    </location>
</feature>
<dbReference type="Pfam" id="PF02754">
    <property type="entry name" value="CCG"/>
    <property type="match status" value="2"/>
</dbReference>
<feature type="transmembrane region" description="Helical" evidence="6">
    <location>
        <begin position="208"/>
        <end position="227"/>
    </location>
</feature>
<dbReference type="AlphaFoldDB" id="A0A1F5UUW6"/>
<dbReference type="SUPFAM" id="SSF46548">
    <property type="entry name" value="alpha-helical ferredoxin"/>
    <property type="match status" value="1"/>
</dbReference>
<name>A0A1F5UUW6_FRAXR</name>
<dbReference type="GO" id="GO:0051539">
    <property type="term" value="F:4 iron, 4 sulfur cluster binding"/>
    <property type="evidence" value="ECO:0007669"/>
    <property type="project" value="UniProtKB-KW"/>
</dbReference>
<evidence type="ECO:0000259" key="7">
    <source>
        <dbReference type="PROSITE" id="PS51379"/>
    </source>
</evidence>
<keyword evidence="5" id="KW-0411">Iron-sulfur</keyword>
<sequence length="676" mass="76630">MHPTDFVFLGLSGRIWLLLILFAGMALFSYVMLKRWQLLARGKPDDRFREWGKRLLNTLLYFFAQRGLFKDFIAGLMHAFIFWGFLIYAVRTVTLFISGFYPEFDIPVNAWGNMYFASKDAFSLLVMLGCFYWLYQRLAVKNPRLTLSRGAIFILSLILTLMVTDLLVDGSQIAYEMKNPRGAWAFASSVTAWSVTQMGLSQSALSSLHLASWWLHLLLIVVFLNYLPISKHFHIITSFPNVVFYTTTPQGRMMKLDVEGAFERNEPLGLQTIKDASWRDILDLYSCTECGRCEAECPAHLSGKILSPKEIILELRDHAYEEHPLFGKPTATRDLIPLSVKPEEIWACTTCMACVAACPVQINPLDKIVAMRRNEVMIKDQYPTLFTDVFKGFDGRGNPWNMAADARLEWAKGLDVPIMSRLQQSGVNTASEVDYLFFAGCATAFEPRNHKIAHSLAKILQQAKIKFAILGEEETCTGDPARRIGHEYLFQLQANKNIQTFSKYGVKRILTVCPHCFNTFKNEYPDFGGNYEVVHHSELIAQLVKEEKVKLTKKLEQTIVYHDSCYLGRYNKVYGAPREILDAIPGAKRVEMKRSREKGMCCGAGGGLMWTEEEPGKRVNDLRLTQALEVKPGILATACPFCMIMMEDGIKTKNLSLQDKDIAELVAETMENGTSS</sequence>
<dbReference type="InterPro" id="IPR017896">
    <property type="entry name" value="4Fe4S_Fe-S-bd"/>
</dbReference>
<dbReference type="InterPro" id="IPR004017">
    <property type="entry name" value="Cys_rich_dom"/>
</dbReference>
<keyword evidence="6" id="KW-0472">Membrane</keyword>
<dbReference type="SUPFAM" id="SSF103501">
    <property type="entry name" value="Respiratory nitrate reductase 1 gamma chain"/>
    <property type="match status" value="1"/>
</dbReference>
<protein>
    <recommendedName>
        <fullName evidence="7">4Fe-4S ferredoxin-type domain-containing protein</fullName>
    </recommendedName>
</protein>
<keyword evidence="6" id="KW-1133">Transmembrane helix</keyword>
<dbReference type="PANTHER" id="PTHR43255:SF1">
    <property type="entry name" value="IRON-SULFUR-BINDING OXIDOREDUCTASE FADF-RELATED"/>
    <property type="match status" value="1"/>
</dbReference>
<organism evidence="8 9">
    <name type="scientific">Fraserbacteria sp. (strain RBG_16_55_9)</name>
    <dbReference type="NCBI Taxonomy" id="1817864"/>
    <lineage>
        <taxon>Bacteria</taxon>
        <taxon>Candidatus Fraseribacteriota</taxon>
    </lineage>
</organism>
<dbReference type="Gene3D" id="1.20.950.20">
    <property type="entry name" value="Transmembrane di-heme cytochromes, Chain C"/>
    <property type="match status" value="1"/>
</dbReference>
<evidence type="ECO:0000256" key="1">
    <source>
        <dbReference type="ARBA" id="ARBA00022485"/>
    </source>
</evidence>
<evidence type="ECO:0000256" key="2">
    <source>
        <dbReference type="ARBA" id="ARBA00022723"/>
    </source>
</evidence>
<proteinExistence type="predicted"/>
<evidence type="ECO:0000313" key="9">
    <source>
        <dbReference type="Proteomes" id="UP000179157"/>
    </source>
</evidence>
<accession>A0A1F5UUW6</accession>
<evidence type="ECO:0000256" key="6">
    <source>
        <dbReference type="SAM" id="Phobius"/>
    </source>
</evidence>
<keyword evidence="4" id="KW-0408">Iron</keyword>
<feature type="transmembrane region" description="Helical" evidence="6">
    <location>
        <begin position="147"/>
        <end position="168"/>
    </location>
</feature>
<dbReference type="InterPro" id="IPR009051">
    <property type="entry name" value="Helical_ferredxn"/>
</dbReference>
<dbReference type="PANTHER" id="PTHR43255">
    <property type="entry name" value="IRON-SULFUR-BINDING OXIDOREDUCTASE FADF-RELATED-RELATED"/>
    <property type="match status" value="1"/>
</dbReference>
<keyword evidence="6" id="KW-0812">Transmembrane</keyword>
<gene>
    <name evidence="8" type="ORF">A2Z21_08885</name>
</gene>
<dbReference type="PROSITE" id="PS00198">
    <property type="entry name" value="4FE4S_FER_1"/>
    <property type="match status" value="2"/>
</dbReference>
<feature type="transmembrane region" description="Helical" evidence="6">
    <location>
        <begin position="80"/>
        <end position="102"/>
    </location>
</feature>